<keyword evidence="2" id="KW-0472">Membrane</keyword>
<feature type="transmembrane region" description="Helical" evidence="2">
    <location>
        <begin position="159"/>
        <end position="184"/>
    </location>
</feature>
<dbReference type="AlphaFoldDB" id="A0A517P4K4"/>
<feature type="transmembrane region" description="Helical" evidence="2">
    <location>
        <begin position="190"/>
        <end position="207"/>
    </location>
</feature>
<dbReference type="Proteomes" id="UP000318741">
    <property type="component" value="Chromosome"/>
</dbReference>
<evidence type="ECO:0000313" key="3">
    <source>
        <dbReference type="EMBL" id="QDT14304.1"/>
    </source>
</evidence>
<feature type="compositionally biased region" description="Low complexity" evidence="1">
    <location>
        <begin position="106"/>
        <end position="115"/>
    </location>
</feature>
<name>A0A517P4K4_9PLAN</name>
<keyword evidence="2" id="KW-0812">Transmembrane</keyword>
<keyword evidence="4" id="KW-1185">Reference proteome</keyword>
<evidence type="ECO:0000313" key="4">
    <source>
        <dbReference type="Proteomes" id="UP000318741"/>
    </source>
</evidence>
<proteinExistence type="predicted"/>
<organism evidence="3 4">
    <name type="scientific">Alienimonas californiensis</name>
    <dbReference type="NCBI Taxonomy" id="2527989"/>
    <lineage>
        <taxon>Bacteria</taxon>
        <taxon>Pseudomonadati</taxon>
        <taxon>Planctomycetota</taxon>
        <taxon>Planctomycetia</taxon>
        <taxon>Planctomycetales</taxon>
        <taxon>Planctomycetaceae</taxon>
        <taxon>Alienimonas</taxon>
    </lineage>
</organism>
<feature type="compositionally biased region" description="Acidic residues" evidence="1">
    <location>
        <begin position="23"/>
        <end position="34"/>
    </location>
</feature>
<evidence type="ECO:0000256" key="1">
    <source>
        <dbReference type="SAM" id="MobiDB-lite"/>
    </source>
</evidence>
<dbReference type="RefSeq" id="WP_145357027.1">
    <property type="nucleotide sequence ID" value="NZ_CP036265.1"/>
</dbReference>
<gene>
    <name evidence="3" type="ORF">CA12_03760</name>
</gene>
<reference evidence="3 4" key="1">
    <citation type="submission" date="2019-02" db="EMBL/GenBank/DDBJ databases">
        <title>Deep-cultivation of Planctomycetes and their phenomic and genomic characterization uncovers novel biology.</title>
        <authorList>
            <person name="Wiegand S."/>
            <person name="Jogler M."/>
            <person name="Boedeker C."/>
            <person name="Pinto D."/>
            <person name="Vollmers J."/>
            <person name="Rivas-Marin E."/>
            <person name="Kohn T."/>
            <person name="Peeters S.H."/>
            <person name="Heuer A."/>
            <person name="Rast P."/>
            <person name="Oberbeckmann S."/>
            <person name="Bunk B."/>
            <person name="Jeske O."/>
            <person name="Meyerdierks A."/>
            <person name="Storesund J.E."/>
            <person name="Kallscheuer N."/>
            <person name="Luecker S."/>
            <person name="Lage O.M."/>
            <person name="Pohl T."/>
            <person name="Merkel B.J."/>
            <person name="Hornburger P."/>
            <person name="Mueller R.-W."/>
            <person name="Bruemmer F."/>
            <person name="Labrenz M."/>
            <person name="Spormann A.M."/>
            <person name="Op den Camp H."/>
            <person name="Overmann J."/>
            <person name="Amann R."/>
            <person name="Jetten M.S.M."/>
            <person name="Mascher T."/>
            <person name="Medema M.H."/>
            <person name="Devos D.P."/>
            <person name="Kaster A.-K."/>
            <person name="Ovreas L."/>
            <person name="Rohde M."/>
            <person name="Galperin M.Y."/>
            <person name="Jogler C."/>
        </authorList>
    </citation>
    <scope>NUCLEOTIDE SEQUENCE [LARGE SCALE GENOMIC DNA]</scope>
    <source>
        <strain evidence="3 4">CA12</strain>
    </source>
</reference>
<evidence type="ECO:0000256" key="2">
    <source>
        <dbReference type="SAM" id="Phobius"/>
    </source>
</evidence>
<protein>
    <submittedName>
        <fullName evidence="3">Uncharacterized protein</fullName>
    </submittedName>
</protein>
<keyword evidence="2" id="KW-1133">Transmembrane helix</keyword>
<dbReference type="EMBL" id="CP036265">
    <property type="protein sequence ID" value="QDT14304.1"/>
    <property type="molecule type" value="Genomic_DNA"/>
</dbReference>
<accession>A0A517P4K4</accession>
<feature type="region of interest" description="Disordered" evidence="1">
    <location>
        <begin position="1"/>
        <end position="145"/>
    </location>
</feature>
<sequence length="372" mass="40237">MTAPHPNDDDDDDFPLPDRSADLPDDGEGEDDPFADAPPERNPFDLGEDELPPPPPPADPFGTPDPDAEPTDTYSLGEATVPPKWGVDLNEAPAERPAKRRPRPAAPAAKPVAPVVDDEDEDFGDAPPARTRSGGKAGPAKPKLRDWLEERCKKEAKMYALGAAVLAPVGLAAVGLTWLVLAIIVPADGVIEWLLAAIILAALFWVNKQAGDARTIRVHVEPGDRNIKPVTVDVPRGSGLTWLMYLTGSRDLPGILQFLGTVTLFGPRLCDLAYQMGRTAQELWTIDVDAIADPVKTLVRADGKVSFAAFFEAHNKLSPQGLVDRLGKIDGVLFLPTSQPPGLCVSNAMKDEFAAWRSKWQERRTAGDRLFD</sequence>
<dbReference type="KEGG" id="acaf:CA12_03760"/>